<evidence type="ECO:0000259" key="5">
    <source>
        <dbReference type="PROSITE" id="PS50011"/>
    </source>
</evidence>
<evidence type="ECO:0000256" key="1">
    <source>
        <dbReference type="ARBA" id="ARBA00022679"/>
    </source>
</evidence>
<dbReference type="CDD" id="cd14014">
    <property type="entry name" value="STKc_PknB_like"/>
    <property type="match status" value="1"/>
</dbReference>
<evidence type="ECO:0000256" key="2">
    <source>
        <dbReference type="ARBA" id="ARBA00022741"/>
    </source>
</evidence>
<keyword evidence="3 6" id="KW-0418">Kinase</keyword>
<dbReference type="eggNOG" id="COG0515">
    <property type="taxonomic scope" value="Bacteria"/>
</dbReference>
<dbReference type="SUPFAM" id="SSF56112">
    <property type="entry name" value="Protein kinase-like (PK-like)"/>
    <property type="match status" value="1"/>
</dbReference>
<dbReference type="STRING" id="937777.Deipe_3469"/>
<dbReference type="Pfam" id="PF00069">
    <property type="entry name" value="Pkinase"/>
    <property type="match status" value="1"/>
</dbReference>
<keyword evidence="2" id="KW-0547">Nucleotide-binding</keyword>
<keyword evidence="7" id="KW-1185">Reference proteome</keyword>
<sequence>MFSRLLHERIRPVEVLQERLGTRVERAVWRGEQVLVKTLTSDDPEMIMRFQREGDIAARLSTHPNIVPLLGHTRTQLIYRFIEGGDLRCKFERGVLEVREAVDLMRGLMAAIGHAHARGITHLDLKPENILLEGGRVRVTDFGLSHDRAAPRITRLGERFGTPHYMPPEQYKGVRNDPRSDLYSAGVILFEALAGTPPYRDPFSWLAGIRDERVPLPHPQALHPLLEMALARDPARRPSSAIAFLIELERAAEQLRLDG</sequence>
<dbReference type="AlphaFoldDB" id="L0A6T4"/>
<feature type="domain" description="Protein kinase" evidence="5">
    <location>
        <begin position="1"/>
        <end position="257"/>
    </location>
</feature>
<dbReference type="PROSITE" id="PS50011">
    <property type="entry name" value="PROTEIN_KINASE_DOM"/>
    <property type="match status" value="1"/>
</dbReference>
<dbReference type="HOGENOM" id="CLU_000288_63_44_0"/>
<dbReference type="GO" id="GO:0005524">
    <property type="term" value="F:ATP binding"/>
    <property type="evidence" value="ECO:0007669"/>
    <property type="project" value="UniProtKB-KW"/>
</dbReference>
<dbReference type="Proteomes" id="UP000010467">
    <property type="component" value="Chromosome"/>
</dbReference>
<dbReference type="RefSeq" id="WP_015237200.1">
    <property type="nucleotide sequence ID" value="NC_019793.1"/>
</dbReference>
<dbReference type="InterPro" id="IPR011009">
    <property type="entry name" value="Kinase-like_dom_sf"/>
</dbReference>
<keyword evidence="1" id="KW-0808">Transferase</keyword>
<dbReference type="Gene3D" id="1.10.510.10">
    <property type="entry name" value="Transferase(Phosphotransferase) domain 1"/>
    <property type="match status" value="1"/>
</dbReference>
<dbReference type="SMART" id="SM00220">
    <property type="entry name" value="S_TKc"/>
    <property type="match status" value="1"/>
</dbReference>
<dbReference type="PANTHER" id="PTHR43289:SF6">
    <property type="entry name" value="SERINE_THREONINE-PROTEIN KINASE NEKL-3"/>
    <property type="match status" value="1"/>
</dbReference>
<dbReference type="GO" id="GO:0004674">
    <property type="term" value="F:protein serine/threonine kinase activity"/>
    <property type="evidence" value="ECO:0007669"/>
    <property type="project" value="TreeGrafter"/>
</dbReference>
<dbReference type="InterPro" id="IPR008271">
    <property type="entry name" value="Ser/Thr_kinase_AS"/>
</dbReference>
<dbReference type="Gene3D" id="3.30.200.20">
    <property type="entry name" value="Phosphorylase Kinase, domain 1"/>
    <property type="match status" value="1"/>
</dbReference>
<name>L0A6T4_DEIPD</name>
<proteinExistence type="predicted"/>
<dbReference type="PIRSF" id="PIRSF000654">
    <property type="entry name" value="Integrin-linked_kinase"/>
    <property type="match status" value="1"/>
</dbReference>
<evidence type="ECO:0000256" key="4">
    <source>
        <dbReference type="ARBA" id="ARBA00022840"/>
    </source>
</evidence>
<dbReference type="PATRIC" id="fig|937777.3.peg.3481"/>
<reference evidence="7" key="1">
    <citation type="submission" date="2012-03" db="EMBL/GenBank/DDBJ databases">
        <title>Complete sequence of chromosome of Deinococcus peraridilitoris DSM 19664.</title>
        <authorList>
            <person name="Lucas S."/>
            <person name="Copeland A."/>
            <person name="Lapidus A."/>
            <person name="Glavina del Rio T."/>
            <person name="Dalin E."/>
            <person name="Tice H."/>
            <person name="Bruce D."/>
            <person name="Goodwin L."/>
            <person name="Pitluck S."/>
            <person name="Peters L."/>
            <person name="Mikhailova N."/>
            <person name="Lu M."/>
            <person name="Kyrpides N."/>
            <person name="Mavromatis K."/>
            <person name="Ivanova N."/>
            <person name="Brettin T."/>
            <person name="Detter J.C."/>
            <person name="Han C."/>
            <person name="Larimer F."/>
            <person name="Land M."/>
            <person name="Hauser L."/>
            <person name="Markowitz V."/>
            <person name="Cheng J.-F."/>
            <person name="Hugenholtz P."/>
            <person name="Woyke T."/>
            <person name="Wu D."/>
            <person name="Pukall R."/>
            <person name="Steenblock K."/>
            <person name="Brambilla E."/>
            <person name="Klenk H.-P."/>
            <person name="Eisen J.A."/>
        </authorList>
    </citation>
    <scope>NUCLEOTIDE SEQUENCE [LARGE SCALE GENOMIC DNA]</scope>
    <source>
        <strain evidence="7">DSM 19664 / LMG 22246 / CIP 109416 / KR-200</strain>
    </source>
</reference>
<dbReference type="KEGG" id="dpd:Deipe_3469"/>
<dbReference type="InterPro" id="IPR000719">
    <property type="entry name" value="Prot_kinase_dom"/>
</dbReference>
<organism evidence="6 7">
    <name type="scientific">Deinococcus peraridilitoris (strain DSM 19664 / LMG 22246 / CIP 109416 / KR-200)</name>
    <dbReference type="NCBI Taxonomy" id="937777"/>
    <lineage>
        <taxon>Bacteria</taxon>
        <taxon>Thermotogati</taxon>
        <taxon>Deinococcota</taxon>
        <taxon>Deinococci</taxon>
        <taxon>Deinococcales</taxon>
        <taxon>Deinococcaceae</taxon>
        <taxon>Deinococcus</taxon>
    </lineage>
</organism>
<gene>
    <name evidence="6" type="ordered locus">Deipe_3469</name>
</gene>
<evidence type="ECO:0000256" key="3">
    <source>
        <dbReference type="ARBA" id="ARBA00022777"/>
    </source>
</evidence>
<accession>L0A6T4</accession>
<dbReference type="PROSITE" id="PS00108">
    <property type="entry name" value="PROTEIN_KINASE_ST"/>
    <property type="match status" value="1"/>
</dbReference>
<protein>
    <submittedName>
        <fullName evidence="6">Protein kinase family protein</fullName>
    </submittedName>
</protein>
<dbReference type="PANTHER" id="PTHR43289">
    <property type="entry name" value="MITOGEN-ACTIVATED PROTEIN KINASE KINASE KINASE 20-RELATED"/>
    <property type="match status" value="1"/>
</dbReference>
<evidence type="ECO:0000313" key="7">
    <source>
        <dbReference type="Proteomes" id="UP000010467"/>
    </source>
</evidence>
<evidence type="ECO:0000313" key="6">
    <source>
        <dbReference type="EMBL" id="AFZ68902.1"/>
    </source>
</evidence>
<keyword evidence="4" id="KW-0067">ATP-binding</keyword>
<dbReference type="EMBL" id="CP003382">
    <property type="protein sequence ID" value="AFZ68902.1"/>
    <property type="molecule type" value="Genomic_DNA"/>
</dbReference>